<keyword evidence="2" id="KW-1185">Reference proteome</keyword>
<dbReference type="AlphaFoldDB" id="A5FMU0"/>
<dbReference type="EMBL" id="CP000685">
    <property type="protein sequence ID" value="ABQ03474.1"/>
    <property type="molecule type" value="Genomic_DNA"/>
</dbReference>
<dbReference type="HOGENOM" id="CLU_1852225_0_0_10"/>
<name>A5FMU0_FLAJ1</name>
<evidence type="ECO:0000313" key="1">
    <source>
        <dbReference type="EMBL" id="ABQ03474.1"/>
    </source>
</evidence>
<dbReference type="GeneID" id="31763299"/>
<organism evidence="1 2">
    <name type="scientific">Flavobacterium johnsoniae (strain ATCC 17061 / DSM 2064 / JCM 8514 / BCRC 14874 / CCUG 350202 / NBRC 14942 / NCIMB 11054 / UW101)</name>
    <name type="common">Cytophaga johnsonae</name>
    <dbReference type="NCBI Taxonomy" id="376686"/>
    <lineage>
        <taxon>Bacteria</taxon>
        <taxon>Pseudomonadati</taxon>
        <taxon>Bacteroidota</taxon>
        <taxon>Flavobacteriia</taxon>
        <taxon>Flavobacteriales</taxon>
        <taxon>Flavobacteriaceae</taxon>
        <taxon>Flavobacterium</taxon>
    </lineage>
</organism>
<gene>
    <name evidence="1" type="ordered locus">Fjoh_0438</name>
</gene>
<protein>
    <submittedName>
        <fullName evidence="1">Uncharacterized protein</fullName>
    </submittedName>
</protein>
<dbReference type="OrthoDB" id="8636281at2"/>
<sequence length="138" mass="14226">MSIPTNQCTVFVQVWADVNSLKQGSTNGCYAVSNKSQQSTGEGSANLTTKVITGSNVCWSVLPIDPQFANEFAITQVGAQSGWATPPAPVPGSPNMFTGQLTTSTVGGNVNSNIVFSYNGGGQSITVTLPVTIIPVTA</sequence>
<dbReference type="KEGG" id="fjo:Fjoh_0438"/>
<accession>A5FMU0</accession>
<dbReference type="eggNOG" id="ENOG5033HTN">
    <property type="taxonomic scope" value="Bacteria"/>
</dbReference>
<reference evidence="1 2" key="1">
    <citation type="journal article" date="2009" name="Appl. Environ. Microbiol.">
        <title>Novel features of the polysaccharide-digesting gliding bacterium Flavobacterium johnsoniae as revealed by genome sequence analysis.</title>
        <authorList>
            <person name="McBride M.J."/>
            <person name="Xie G."/>
            <person name="Martens E.C."/>
            <person name="Lapidus A."/>
            <person name="Henrissat B."/>
            <person name="Rhodes R.G."/>
            <person name="Goltsman E."/>
            <person name="Wang W."/>
            <person name="Xu J."/>
            <person name="Hunnicutt D.W."/>
            <person name="Staroscik A.M."/>
            <person name="Hoover T.R."/>
            <person name="Cheng Y.Q."/>
            <person name="Stein J.L."/>
        </authorList>
    </citation>
    <scope>NUCLEOTIDE SEQUENCE [LARGE SCALE GENOMIC DNA]</scope>
    <source>
        <strain evidence="2">ATCC 17061 / DSM 2064 / JCM 8514 / BCRC 14874 / CCUG 350202 / NBRC 14942 / NCIMB 11054 / UW101</strain>
    </source>
</reference>
<dbReference type="RefSeq" id="WP_012022530.1">
    <property type="nucleotide sequence ID" value="NC_009441.1"/>
</dbReference>
<dbReference type="Proteomes" id="UP000006694">
    <property type="component" value="Chromosome"/>
</dbReference>
<dbReference type="STRING" id="376686.Fjoh_0438"/>
<evidence type="ECO:0000313" key="2">
    <source>
        <dbReference type="Proteomes" id="UP000006694"/>
    </source>
</evidence>
<proteinExistence type="predicted"/>